<feature type="compositionally biased region" description="Low complexity" evidence="1">
    <location>
        <begin position="1802"/>
        <end position="1812"/>
    </location>
</feature>
<reference evidence="3 4" key="1">
    <citation type="submission" date="2016-08" db="EMBL/GenBank/DDBJ databases">
        <title>A Parts List for Fungal Cellulosomes Revealed by Comparative Genomics.</title>
        <authorList>
            <consortium name="DOE Joint Genome Institute"/>
            <person name="Haitjema C.H."/>
            <person name="Gilmore S.P."/>
            <person name="Henske J.K."/>
            <person name="Solomon K.V."/>
            <person name="De Groot R."/>
            <person name="Kuo A."/>
            <person name="Mondo S.J."/>
            <person name="Salamov A.A."/>
            <person name="Labutti K."/>
            <person name="Zhao Z."/>
            <person name="Chiniquy J."/>
            <person name="Barry K."/>
            <person name="Brewer H.M."/>
            <person name="Purvine S.O."/>
            <person name="Wright A.T."/>
            <person name="Boxma B."/>
            <person name="Van Alen T."/>
            <person name="Hackstein J.H."/>
            <person name="Baker S.E."/>
            <person name="Grigoriev I.V."/>
            <person name="O'Malley M.A."/>
        </authorList>
    </citation>
    <scope>NUCLEOTIDE SEQUENCE [LARGE SCALE GENOMIC DNA]</scope>
    <source>
        <strain evidence="3 4">S4</strain>
    </source>
</reference>
<feature type="region of interest" description="Disordered" evidence="1">
    <location>
        <begin position="1209"/>
        <end position="1238"/>
    </location>
</feature>
<feature type="compositionally biased region" description="Low complexity" evidence="1">
    <location>
        <begin position="121"/>
        <end position="164"/>
    </location>
</feature>
<evidence type="ECO:0000313" key="3">
    <source>
        <dbReference type="EMBL" id="ORX75755.1"/>
    </source>
</evidence>
<dbReference type="Gene3D" id="1.20.900.10">
    <property type="entry name" value="Dbl homology (DH) domain"/>
    <property type="match status" value="1"/>
</dbReference>
<feature type="compositionally biased region" description="Low complexity" evidence="1">
    <location>
        <begin position="1875"/>
        <end position="1892"/>
    </location>
</feature>
<feature type="compositionally biased region" description="Low complexity" evidence="1">
    <location>
        <begin position="174"/>
        <end position="209"/>
    </location>
</feature>
<feature type="compositionally biased region" description="Polar residues" evidence="1">
    <location>
        <begin position="57"/>
        <end position="72"/>
    </location>
</feature>
<reference evidence="3 4" key="2">
    <citation type="submission" date="2016-08" db="EMBL/GenBank/DDBJ databases">
        <title>Pervasive Adenine N6-methylation of Active Genes in Fungi.</title>
        <authorList>
            <consortium name="DOE Joint Genome Institute"/>
            <person name="Mondo S.J."/>
            <person name="Dannebaum R.O."/>
            <person name="Kuo R.C."/>
            <person name="Labutti K."/>
            <person name="Haridas S."/>
            <person name="Kuo A."/>
            <person name="Salamov A."/>
            <person name="Ahrendt S.R."/>
            <person name="Lipzen A."/>
            <person name="Sullivan W."/>
            <person name="Andreopoulos W.B."/>
            <person name="Clum A."/>
            <person name="Lindquist E."/>
            <person name="Daum C."/>
            <person name="Ramamoorthy G.K."/>
            <person name="Gryganskyi A."/>
            <person name="Culley D."/>
            <person name="Magnuson J.K."/>
            <person name="James T.Y."/>
            <person name="O'Malley M.A."/>
            <person name="Stajich J.E."/>
            <person name="Spatafora J.W."/>
            <person name="Visel A."/>
            <person name="Grigoriev I.V."/>
        </authorList>
    </citation>
    <scope>NUCLEOTIDE SEQUENCE [LARGE SCALE GENOMIC DNA]</scope>
    <source>
        <strain evidence="3 4">S4</strain>
    </source>
</reference>
<feature type="domain" description="DH" evidence="2">
    <location>
        <begin position="1494"/>
        <end position="1799"/>
    </location>
</feature>
<feature type="compositionally biased region" description="Low complexity" evidence="1">
    <location>
        <begin position="770"/>
        <end position="838"/>
    </location>
</feature>
<evidence type="ECO:0000256" key="1">
    <source>
        <dbReference type="SAM" id="MobiDB-lite"/>
    </source>
</evidence>
<evidence type="ECO:0000259" key="2">
    <source>
        <dbReference type="PROSITE" id="PS50010"/>
    </source>
</evidence>
<accession>A0A1Y1WQU0</accession>
<organism evidence="3 4">
    <name type="scientific">Anaeromyces robustus</name>
    <dbReference type="NCBI Taxonomy" id="1754192"/>
    <lineage>
        <taxon>Eukaryota</taxon>
        <taxon>Fungi</taxon>
        <taxon>Fungi incertae sedis</taxon>
        <taxon>Chytridiomycota</taxon>
        <taxon>Chytridiomycota incertae sedis</taxon>
        <taxon>Neocallimastigomycetes</taxon>
        <taxon>Neocallimastigales</taxon>
        <taxon>Neocallimastigaceae</taxon>
        <taxon>Anaeromyces</taxon>
    </lineage>
</organism>
<feature type="compositionally biased region" description="Low complexity" evidence="1">
    <location>
        <begin position="503"/>
        <end position="517"/>
    </location>
</feature>
<feature type="region of interest" description="Disordered" evidence="1">
    <location>
        <begin position="956"/>
        <end position="993"/>
    </location>
</feature>
<name>A0A1Y1WQU0_9FUNG</name>
<protein>
    <recommendedName>
        <fullName evidence="2">DH domain-containing protein</fullName>
    </recommendedName>
</protein>
<feature type="region of interest" description="Disordered" evidence="1">
    <location>
        <begin position="490"/>
        <end position="517"/>
    </location>
</feature>
<dbReference type="SMART" id="SM00325">
    <property type="entry name" value="RhoGEF"/>
    <property type="match status" value="1"/>
</dbReference>
<feature type="region of interest" description="Disordered" evidence="1">
    <location>
        <begin position="318"/>
        <end position="415"/>
    </location>
</feature>
<feature type="compositionally biased region" description="Polar residues" evidence="1">
    <location>
        <begin position="39"/>
        <end position="48"/>
    </location>
</feature>
<dbReference type="STRING" id="1754192.A0A1Y1WQU0"/>
<comment type="caution">
    <text evidence="3">The sequence shown here is derived from an EMBL/GenBank/DDBJ whole genome shotgun (WGS) entry which is preliminary data.</text>
</comment>
<feature type="compositionally biased region" description="Low complexity" evidence="1">
    <location>
        <begin position="1848"/>
        <end position="1867"/>
    </location>
</feature>
<dbReference type="OrthoDB" id="6152532at2759"/>
<dbReference type="InterPro" id="IPR051092">
    <property type="entry name" value="FYVE_RhoGEF_PH"/>
</dbReference>
<proteinExistence type="predicted"/>
<dbReference type="SUPFAM" id="SSF48065">
    <property type="entry name" value="DBL homology domain (DH-domain)"/>
    <property type="match status" value="1"/>
</dbReference>
<dbReference type="InterPro" id="IPR035899">
    <property type="entry name" value="DBL_dom_sf"/>
</dbReference>
<dbReference type="InterPro" id="IPR000219">
    <property type="entry name" value="DH_dom"/>
</dbReference>
<feature type="region of interest" description="Disordered" evidence="1">
    <location>
        <begin position="770"/>
        <end position="941"/>
    </location>
</feature>
<feature type="compositionally biased region" description="Low complexity" evidence="1">
    <location>
        <begin position="318"/>
        <end position="341"/>
    </location>
</feature>
<dbReference type="PANTHER" id="PTHR12673">
    <property type="entry name" value="FACIOGENITAL DYSPLASIA PROTEIN"/>
    <property type="match status" value="1"/>
</dbReference>
<dbReference type="GO" id="GO:0005085">
    <property type="term" value="F:guanyl-nucleotide exchange factor activity"/>
    <property type="evidence" value="ECO:0007669"/>
    <property type="project" value="InterPro"/>
</dbReference>
<feature type="compositionally biased region" description="Low complexity" evidence="1">
    <location>
        <begin position="19"/>
        <end position="38"/>
    </location>
</feature>
<feature type="compositionally biased region" description="Low complexity" evidence="1">
    <location>
        <begin position="362"/>
        <end position="375"/>
    </location>
</feature>
<dbReference type="PROSITE" id="PS50010">
    <property type="entry name" value="DH_2"/>
    <property type="match status" value="1"/>
</dbReference>
<sequence length="1938" mass="211720">MPTKKADALRELSKPKLISNNPTNKNKNLNNSVNVKKTTMNNSNVGKSTTKKPVVLSSANPNKGRPRTTSLGSHNIQNKSKSKNSSTSGINTSKATTTNTLNKTTSNSKLTIKPKTSANISLSSKSSLSPTNVKSTSTTLKTKTSSTLKTKASSTLKSKTSTTLKPKESKEPTTIKSKTSSTLKSKSSTTLKPKTNLSSTSSRLSSISSVGTTKKVKPSTTTNPSKVKLTVSSVGTPSKTKSTIENSSTSNTLKPKTTLTSKSTNSTNLKLKPPTTSSKLMVPNSSPSLKKPSKPKSNLSTISNSSSISNIKANSTITSRLTTSPTPYSSQNSTTSSSTSSVILVRKKKPSPYANVKAKVNSLPSSRASSSSSTSTIRAKNSISDTKDTSLLKKSSTSLINKTSPSKSTISSTANKSKILETSVKDINDVKKEEEPNLSKDNNSQLVTSLSKTLQDKKASIKLNDITPIETPVSTSPIVAPCITINDTDKIDDSSSIPPTPITTPKQNATVTRSNSSSTNNEILDEYIKNIKYDPATVKRLDPNALTFPDNEENVDKERPLSFIADTKHYDDISVSTDDFLDCESNFSDAKSSLISPKLNVVKLSKVSSISNLSTISSLSSITHKSSNNSFTSSVSISTLKSIFDNAVTNPPTRPIQVPSSTPKVKKLNPQTLQLFEKQTSTEEPKTTGKINNKSAGSLSTLKNKNGLVKNTTTFQKNTSLGVSRTSGGLTSTFGSPTLKQTPLMKAVKSRVDSNFGSISKISSTSSAKSLTKPTLSKVSSSSSVSSLNKPTLSKVSSSSSISSLNKPTISKVSSTSSVSSLNKPTVSKVASTSSVSSLNKPTLSKVSTRSKTPSSIPSPRISITKASSSVNSITRTKTPSSTSSTTRTKTPTLLKTSSTTGSLSKTTSSLSSRTKTPTLSKSPSTTGSLSKSSSSISSLSKNTLAKNKITSINTNTNTTVSKQPIHLSPSIPRRNTRITSLQPNTTTTTTKKVGVNTQTIIPKPPASNAEDLMDDDYDDDDEFKDSVDGTFLLDHQEYSAEPESYEINKNEDSKAIPSYVVKKHTLDQSQICEISEDSFILNQYVEDHHYYQTKHSYHQELIGDIIHAEDIIDQVKQEEMKKEALSLEKINKVEATDPKESVTENEELNKTEPINIEIENEEIAENDDEDGMSLSSISVKKLIKKNISNIMKPKNFTSLIKKKSSMEMNESFESNSNNSFSDNNSDVSVTSDSKRDSKGSTSYVFSMFMQSLNGANNLIKKKRNSGNFDDMKITISGPYQDDDVKSSVKIDDTKSEAESVVSSLAPNTSKTVIVPLNTTLEIPKRVSSAVPFSDDESVDSSTVNTSLKQNTIKNNNSPMKLDISSNIQSTPLKLINKSVEKNKDKRISADSAIYLGDSITYENIKEVINEEWNETINKQKFGVSNILEESEGENNTNILSPSTSISSSKTCIQNNQILMNLSVSHESLASTTIIEENSDLLEAKEAIQKHLKKINNIICEIASTEKTYVNELSKLIEIYYYPMEQNQVLNNNEMNYLYSNIVNIYQFHSEIFYPKLDLVQKEHEKNIKLINEMDALKSDSSIKLINESISIEAFFKIVIWPFQFLYKPYYVNFKKASDFVSILNNNQKQKYSSDDVLIQAEELGFANNCPIFERENKKKFKKLKSFLKSCTERMDHHQVDILGYLILPIQRLPRYLLLLESLAKSTKLLEEATSKLIPKTVVNEPILDKKTNNNKSRIPSSTISKKENKNISKLKENLNKSSNAKTNNIEARKVADRTDRAKKAPINVKSMIAQIESTNNNSINNKTMNKSGNSRLNNNRTNVKGGKNSTVTSRVNSNLPKSKTIHSNLNVNSVKGNNNNNKSMSSPTRSNAVKVNNTINRNKTKTTTNSNLGKGLNNKENINRPRANSTVNRNNTKMSKNKTIPSNNANANTNKWD</sequence>
<feature type="compositionally biased region" description="Polar residues" evidence="1">
    <location>
        <begin position="1813"/>
        <end position="1842"/>
    </location>
</feature>
<dbReference type="Proteomes" id="UP000193944">
    <property type="component" value="Unassembled WGS sequence"/>
</dbReference>
<gene>
    <name evidence="3" type="ORF">BCR32DRAFT_249292</name>
</gene>
<evidence type="ECO:0000313" key="4">
    <source>
        <dbReference type="Proteomes" id="UP000193944"/>
    </source>
</evidence>
<feature type="compositionally biased region" description="Basic and acidic residues" evidence="1">
    <location>
        <begin position="1"/>
        <end position="14"/>
    </location>
</feature>
<feature type="compositionally biased region" description="Low complexity" evidence="1">
    <location>
        <begin position="73"/>
        <end position="111"/>
    </location>
</feature>
<feature type="compositionally biased region" description="Low complexity" evidence="1">
    <location>
        <begin position="392"/>
        <end position="413"/>
    </location>
</feature>
<feature type="region of interest" description="Disordered" evidence="1">
    <location>
        <begin position="679"/>
        <end position="700"/>
    </location>
</feature>
<feature type="compositionally biased region" description="Low complexity" evidence="1">
    <location>
        <begin position="246"/>
        <end position="272"/>
    </location>
</feature>
<feature type="compositionally biased region" description="Low complexity" evidence="1">
    <location>
        <begin position="873"/>
        <end position="941"/>
    </location>
</feature>
<feature type="compositionally biased region" description="Polar residues" evidence="1">
    <location>
        <begin position="218"/>
        <end position="245"/>
    </location>
</feature>
<dbReference type="EMBL" id="MCFG01000338">
    <property type="protein sequence ID" value="ORX75755.1"/>
    <property type="molecule type" value="Genomic_DNA"/>
</dbReference>
<feature type="compositionally biased region" description="Low complexity" evidence="1">
    <location>
        <begin position="283"/>
        <end position="305"/>
    </location>
</feature>
<feature type="compositionally biased region" description="Low complexity" evidence="1">
    <location>
        <begin position="1209"/>
        <end position="1232"/>
    </location>
</feature>
<feature type="compositionally biased region" description="Polar residues" evidence="1">
    <location>
        <begin position="689"/>
        <end position="700"/>
    </location>
</feature>
<dbReference type="Pfam" id="PF00621">
    <property type="entry name" value="RhoGEF"/>
    <property type="match status" value="1"/>
</dbReference>
<dbReference type="GO" id="GO:0005737">
    <property type="term" value="C:cytoplasm"/>
    <property type="evidence" value="ECO:0007669"/>
    <property type="project" value="TreeGrafter"/>
</dbReference>
<dbReference type="PANTHER" id="PTHR12673:SF263">
    <property type="entry name" value="PLECKSTRIN DOMAIN-CONTAINING PROTEIN"/>
    <property type="match status" value="1"/>
</dbReference>
<feature type="compositionally biased region" description="Polar residues" evidence="1">
    <location>
        <begin position="1907"/>
        <end position="1938"/>
    </location>
</feature>
<feature type="region of interest" description="Disordered" evidence="1">
    <location>
        <begin position="1802"/>
        <end position="1938"/>
    </location>
</feature>
<feature type="compositionally biased region" description="Low complexity" evidence="1">
    <location>
        <begin position="848"/>
        <end position="866"/>
    </location>
</feature>
<keyword evidence="4" id="KW-1185">Reference proteome</keyword>
<feature type="region of interest" description="Disordered" evidence="1">
    <location>
        <begin position="1"/>
        <end position="305"/>
    </location>
</feature>